<dbReference type="InterPro" id="IPR016195">
    <property type="entry name" value="Pol/histidinol_Pase-like"/>
</dbReference>
<dbReference type="Pfam" id="PF07733">
    <property type="entry name" value="DNA_pol3_alpha"/>
    <property type="match status" value="1"/>
</dbReference>
<dbReference type="SMART" id="SM00481">
    <property type="entry name" value="POLIIIAc"/>
    <property type="match status" value="1"/>
</dbReference>
<dbReference type="Proteomes" id="UP001379533">
    <property type="component" value="Chromosome"/>
</dbReference>
<evidence type="ECO:0000313" key="12">
    <source>
        <dbReference type="Proteomes" id="UP001379533"/>
    </source>
</evidence>
<keyword evidence="4 11" id="KW-0548">Nucleotidyltransferase</keyword>
<dbReference type="Gene3D" id="3.20.20.140">
    <property type="entry name" value="Metal-dependent hydrolases"/>
    <property type="match status" value="1"/>
</dbReference>
<dbReference type="NCBIfam" id="TIGR00594">
    <property type="entry name" value="polc"/>
    <property type="match status" value="1"/>
</dbReference>
<reference evidence="11 12" key="1">
    <citation type="submission" date="2021-12" db="EMBL/GenBank/DDBJ databases">
        <title>Discovery of the Pendulisporaceae a myxobacterial family with distinct sporulation behavior and unique specialized metabolism.</title>
        <authorList>
            <person name="Garcia R."/>
            <person name="Popoff A."/>
            <person name="Bader C.D."/>
            <person name="Loehr J."/>
            <person name="Walesch S."/>
            <person name="Walt C."/>
            <person name="Boldt J."/>
            <person name="Bunk B."/>
            <person name="Haeckl F.J.F.P.J."/>
            <person name="Gunesch A.P."/>
            <person name="Birkelbach J."/>
            <person name="Nuebel U."/>
            <person name="Pietschmann T."/>
            <person name="Bach T."/>
            <person name="Mueller R."/>
        </authorList>
    </citation>
    <scope>NUCLEOTIDE SEQUENCE [LARGE SCALE GENOMIC DNA]</scope>
    <source>
        <strain evidence="11 12">MSr12523</strain>
    </source>
</reference>
<dbReference type="InterPro" id="IPR004805">
    <property type="entry name" value="DnaE2/DnaE/PolC"/>
</dbReference>
<evidence type="ECO:0000256" key="9">
    <source>
        <dbReference type="ARBA" id="ARBA00049244"/>
    </source>
</evidence>
<evidence type="ECO:0000256" key="2">
    <source>
        <dbReference type="ARBA" id="ARBA00022490"/>
    </source>
</evidence>
<keyword evidence="12" id="KW-1185">Reference proteome</keyword>
<organism evidence="11 12">
    <name type="scientific">Pendulispora brunnea</name>
    <dbReference type="NCBI Taxonomy" id="2905690"/>
    <lineage>
        <taxon>Bacteria</taxon>
        <taxon>Pseudomonadati</taxon>
        <taxon>Myxococcota</taxon>
        <taxon>Myxococcia</taxon>
        <taxon>Myxococcales</taxon>
        <taxon>Sorangiineae</taxon>
        <taxon>Pendulisporaceae</taxon>
        <taxon>Pendulispora</taxon>
    </lineage>
</organism>
<dbReference type="InterPro" id="IPR029460">
    <property type="entry name" value="DNAPol_HHH"/>
</dbReference>
<dbReference type="InterPro" id="IPR004013">
    <property type="entry name" value="PHP_dom"/>
</dbReference>
<keyword evidence="2" id="KW-0963">Cytoplasm</keyword>
<evidence type="ECO:0000259" key="10">
    <source>
        <dbReference type="SMART" id="SM00481"/>
    </source>
</evidence>
<protein>
    <recommendedName>
        <fullName evidence="1">DNA-directed DNA polymerase</fullName>
        <ecNumber evidence="1">2.7.7.7</ecNumber>
    </recommendedName>
</protein>
<dbReference type="NCBIfam" id="NF004225">
    <property type="entry name" value="PRK05672.1"/>
    <property type="match status" value="1"/>
</dbReference>
<dbReference type="GO" id="GO:0003887">
    <property type="term" value="F:DNA-directed DNA polymerase activity"/>
    <property type="evidence" value="ECO:0007669"/>
    <property type="project" value="UniProtKB-EC"/>
</dbReference>
<evidence type="ECO:0000256" key="4">
    <source>
        <dbReference type="ARBA" id="ARBA00022695"/>
    </source>
</evidence>
<sequence>MRKEGTHPPIDRPKSGFVELWARTNFSFLMGATPPARLIHRASKLDYDAIGITDRDGLYGSVRALEAARNEGMRTIVGCELTVEEGDDTFCTLVVLVENHVGYTHLCRILTRSHHLHPKGKEPAVRRHSRWGEPLPKNLYAGLPFSDMADHTEGLWALVSPDASPELAAKIKETFGARASIVLHRHLDGEDRARTRDARAMSQRFDMPLVASNRVWYSEPREKPLLDVLHCIREGCTLDQAGRDLPRGAEAYLKSEAAIRLLFQDAPEAIARTRDIADACTFNLEDLDYQFPMGAYAASGESSDETLRRLTYAGAEDYYPKGIPPAVREQIEKELAIIQKIKKAPYFLSVRSIVEIAREKNILCQGRGSAANSAVCYCLGITAVDPSRANLLFERFISEERSEPPDIDVDFEHEKREDVIQEIYRIYGRDRAAMVSEVICYRGKSALREVGKVFGFSLEQVDRLAGVVSWWDKVKEVREARLSAAGFDPNDERVRWAIRCATAIQGFPRHLSIHVGGFVLSAESLAHVAPVEPATMQDRTIIPWDKDDLDILGFFKVDVLGLGMLTVIRKALELVQDRDERVRADTNILRLAKIPPEDPAVYEALCHADTVGVFQIESRAQMSMLPRLKPKEFYDLVIEVAIVRPGPIQGGMVHPYLRRRNGQEKDDMPHEVLRPILERTLGVPLFQEQVMQIAIVGAGYSADDADKLRRDMAAWRRSGQLEKHEERLAKGFAKCGIPKDFAERLYKQIHGFGEYGFPESHAASFALLVYASSWLKVHHPAPFAAALINSQPMGFYSPGTILQDAQRHGVEVLPIAIDVSDWDCTLPSEKTIRVGLRMVKGLGEASGRRIVEMRRQKPFENVHDLVARAQLNQRELEVLAESGALGPLVAGPARGGVREAMWQVRAPRTNGLFAGRTGKRQTPTFAPLSRGEQLSLDYGRTGFSATDHPLALLRPKLAQREVKSSRELMDTPHGRAVKTAGYVICRQRPGTASGVVFITMEDELGFINLLLWTRVFDEYRHIATTSPLLLVRGKLEREGEVVYVIAEHMAPLSLPRGKDPISHSPFPGKSRDFH</sequence>
<dbReference type="EMBL" id="CP089982">
    <property type="protein sequence ID" value="WXA98386.1"/>
    <property type="molecule type" value="Genomic_DNA"/>
</dbReference>
<dbReference type="InterPro" id="IPR040982">
    <property type="entry name" value="DNA_pol3_finger"/>
</dbReference>
<keyword evidence="5" id="KW-0235">DNA replication</keyword>
<proteinExistence type="inferred from homology"/>
<dbReference type="PANTHER" id="PTHR32294:SF4">
    <property type="entry name" value="ERROR-PRONE DNA POLYMERASE"/>
    <property type="match status" value="1"/>
</dbReference>
<dbReference type="PANTHER" id="PTHR32294">
    <property type="entry name" value="DNA POLYMERASE III SUBUNIT ALPHA"/>
    <property type="match status" value="1"/>
</dbReference>
<dbReference type="CDD" id="cd04485">
    <property type="entry name" value="DnaE_OBF"/>
    <property type="match status" value="1"/>
</dbReference>
<name>A0ABZ2KI76_9BACT</name>
<keyword evidence="6" id="KW-0227">DNA damage</keyword>
<dbReference type="Pfam" id="PF17657">
    <property type="entry name" value="DNA_pol3_finger"/>
    <property type="match status" value="1"/>
</dbReference>
<evidence type="ECO:0000256" key="3">
    <source>
        <dbReference type="ARBA" id="ARBA00022679"/>
    </source>
</evidence>
<evidence type="ECO:0000256" key="1">
    <source>
        <dbReference type="ARBA" id="ARBA00012417"/>
    </source>
</evidence>
<dbReference type="InterPro" id="IPR011708">
    <property type="entry name" value="DNA_pol3_alpha_NTPase_dom"/>
</dbReference>
<dbReference type="HAMAP" id="MF_01902">
    <property type="entry name" value="DNApol_error_prone"/>
    <property type="match status" value="1"/>
</dbReference>
<dbReference type="InterPro" id="IPR003141">
    <property type="entry name" value="Pol/His_phosphatase_N"/>
</dbReference>
<evidence type="ECO:0000313" key="11">
    <source>
        <dbReference type="EMBL" id="WXA98386.1"/>
    </source>
</evidence>
<comment type="catalytic activity">
    <reaction evidence="9">
        <text>DNA(n) + a 2'-deoxyribonucleoside 5'-triphosphate = DNA(n+1) + diphosphate</text>
        <dbReference type="Rhea" id="RHEA:22508"/>
        <dbReference type="Rhea" id="RHEA-COMP:17339"/>
        <dbReference type="Rhea" id="RHEA-COMP:17340"/>
        <dbReference type="ChEBI" id="CHEBI:33019"/>
        <dbReference type="ChEBI" id="CHEBI:61560"/>
        <dbReference type="ChEBI" id="CHEBI:173112"/>
        <dbReference type="EC" id="2.7.7.7"/>
    </reaction>
</comment>
<dbReference type="SUPFAM" id="SSF89550">
    <property type="entry name" value="PHP domain-like"/>
    <property type="match status" value="1"/>
</dbReference>
<feature type="domain" description="Polymerase/histidinol phosphatase N-terminal" evidence="10">
    <location>
        <begin position="18"/>
        <end position="85"/>
    </location>
</feature>
<keyword evidence="3 11" id="KW-0808">Transferase</keyword>
<dbReference type="Pfam" id="PF14579">
    <property type="entry name" value="HHH_6"/>
    <property type="match status" value="1"/>
</dbReference>
<dbReference type="EC" id="2.7.7.7" evidence="1"/>
<accession>A0ABZ2KI76</accession>
<dbReference type="Pfam" id="PF02811">
    <property type="entry name" value="PHP"/>
    <property type="match status" value="1"/>
</dbReference>
<evidence type="ECO:0000256" key="5">
    <source>
        <dbReference type="ARBA" id="ARBA00022705"/>
    </source>
</evidence>
<dbReference type="InterPro" id="IPR023073">
    <property type="entry name" value="DnaE2"/>
</dbReference>
<evidence type="ECO:0000256" key="6">
    <source>
        <dbReference type="ARBA" id="ARBA00022763"/>
    </source>
</evidence>
<keyword evidence="8" id="KW-0234">DNA repair</keyword>
<dbReference type="Gene3D" id="1.10.150.870">
    <property type="match status" value="1"/>
</dbReference>
<evidence type="ECO:0000256" key="7">
    <source>
        <dbReference type="ARBA" id="ARBA00022932"/>
    </source>
</evidence>
<dbReference type="RefSeq" id="WP_394848999.1">
    <property type="nucleotide sequence ID" value="NZ_CP089982.1"/>
</dbReference>
<evidence type="ECO:0000256" key="8">
    <source>
        <dbReference type="ARBA" id="ARBA00023204"/>
    </source>
</evidence>
<gene>
    <name evidence="11" type="ORF">LZC95_16300</name>
</gene>
<keyword evidence="7" id="KW-0239">DNA-directed DNA polymerase</keyword>